<dbReference type="EMBL" id="HBUF01615561">
    <property type="protein sequence ID" value="CAG6779807.1"/>
    <property type="molecule type" value="Transcribed_RNA"/>
</dbReference>
<proteinExistence type="predicted"/>
<dbReference type="EMBL" id="HBUF01615562">
    <property type="protein sequence ID" value="CAG6779810.1"/>
    <property type="molecule type" value="Transcribed_RNA"/>
</dbReference>
<dbReference type="EMBL" id="HBUF01615564">
    <property type="protein sequence ID" value="CAG6779816.1"/>
    <property type="molecule type" value="Transcribed_RNA"/>
</dbReference>
<feature type="chain" id="PRO_5036429079" description="Secreted protein" evidence="1">
    <location>
        <begin position="25"/>
        <end position="109"/>
    </location>
</feature>
<organism evidence="2">
    <name type="scientific">Cacopsylla melanoneura</name>
    <dbReference type="NCBI Taxonomy" id="428564"/>
    <lineage>
        <taxon>Eukaryota</taxon>
        <taxon>Metazoa</taxon>
        <taxon>Ecdysozoa</taxon>
        <taxon>Arthropoda</taxon>
        <taxon>Hexapoda</taxon>
        <taxon>Insecta</taxon>
        <taxon>Pterygota</taxon>
        <taxon>Neoptera</taxon>
        <taxon>Paraneoptera</taxon>
        <taxon>Hemiptera</taxon>
        <taxon>Sternorrhyncha</taxon>
        <taxon>Psylloidea</taxon>
        <taxon>Psyllidae</taxon>
        <taxon>Psyllinae</taxon>
        <taxon>Cacopsylla</taxon>
    </lineage>
</organism>
<evidence type="ECO:0008006" key="3">
    <source>
        <dbReference type="Google" id="ProtNLM"/>
    </source>
</evidence>
<protein>
    <recommendedName>
        <fullName evidence="3">Secreted protein</fullName>
    </recommendedName>
</protein>
<sequence length="109" mass="12754">MVQKNVRFIYLVFISIAFQLPTSKHTSMMYPISSYLPNIKAHVYPIYPLFPPLVYVPPLKTRGPFEIRYSNVSLVTIKNMLSFSTPYLLPFRIQAVSNVFACIREFFRK</sequence>
<accession>A0A8D9BAR9</accession>
<evidence type="ECO:0000256" key="1">
    <source>
        <dbReference type="SAM" id="SignalP"/>
    </source>
</evidence>
<dbReference type="EMBL" id="HBUF01615563">
    <property type="protein sequence ID" value="CAG6779813.1"/>
    <property type="molecule type" value="Transcribed_RNA"/>
</dbReference>
<feature type="signal peptide" evidence="1">
    <location>
        <begin position="1"/>
        <end position="24"/>
    </location>
</feature>
<keyword evidence="1" id="KW-0732">Signal</keyword>
<reference evidence="2" key="1">
    <citation type="submission" date="2021-05" db="EMBL/GenBank/DDBJ databases">
        <authorList>
            <person name="Alioto T."/>
            <person name="Alioto T."/>
            <person name="Gomez Garrido J."/>
        </authorList>
    </citation>
    <scope>NUCLEOTIDE SEQUENCE</scope>
</reference>
<evidence type="ECO:0000313" key="2">
    <source>
        <dbReference type="EMBL" id="CAG6779807.1"/>
    </source>
</evidence>
<dbReference type="AlphaFoldDB" id="A0A8D9BAR9"/>
<name>A0A8D9BAR9_9HEMI</name>